<dbReference type="GO" id="GO:0004477">
    <property type="term" value="F:methenyltetrahydrofolate cyclohydrolase activity"/>
    <property type="evidence" value="ECO:0007669"/>
    <property type="project" value="TreeGrafter"/>
</dbReference>
<evidence type="ECO:0000256" key="5">
    <source>
        <dbReference type="ARBA" id="ARBA00022857"/>
    </source>
</evidence>
<evidence type="ECO:0000256" key="4">
    <source>
        <dbReference type="ARBA" id="ARBA00022801"/>
    </source>
</evidence>
<keyword evidence="7" id="KW-0028">Amino-acid biosynthesis</keyword>
<evidence type="ECO:0000256" key="8">
    <source>
        <dbReference type="ARBA" id="ARBA00023268"/>
    </source>
</evidence>
<dbReference type="InterPro" id="IPR020630">
    <property type="entry name" value="THF_DH/CycHdrlase_cat_dom"/>
</dbReference>
<dbReference type="InterPro" id="IPR036291">
    <property type="entry name" value="NAD(P)-bd_dom_sf"/>
</dbReference>
<dbReference type="InterPro" id="IPR020631">
    <property type="entry name" value="THF_DH/CycHdrlase_NAD-bd_dom"/>
</dbReference>
<keyword evidence="6" id="KW-0560">Oxidoreductase</keyword>
<dbReference type="SUPFAM" id="SSF53223">
    <property type="entry name" value="Aminoacid dehydrogenase-like, N-terminal domain"/>
    <property type="match status" value="1"/>
</dbReference>
<dbReference type="Gene3D" id="3.40.50.720">
    <property type="entry name" value="NAD(P)-binding Rossmann-like Domain"/>
    <property type="match status" value="1"/>
</dbReference>
<dbReference type="GO" id="GO:0009086">
    <property type="term" value="P:methionine biosynthetic process"/>
    <property type="evidence" value="ECO:0007669"/>
    <property type="project" value="UniProtKB-KW"/>
</dbReference>
<dbReference type="PANTHER" id="PTHR48099">
    <property type="entry name" value="C-1-TETRAHYDROFOLATE SYNTHASE, CYTOPLASMIC-RELATED"/>
    <property type="match status" value="1"/>
</dbReference>
<dbReference type="GO" id="GO:0005829">
    <property type="term" value="C:cytosol"/>
    <property type="evidence" value="ECO:0007669"/>
    <property type="project" value="TreeGrafter"/>
</dbReference>
<feature type="domain" description="Tetrahydrofolate dehydrogenase/cyclohydrolase catalytic" evidence="9">
    <location>
        <begin position="5"/>
        <end position="116"/>
    </location>
</feature>
<dbReference type="EMBL" id="MFZG01000023">
    <property type="protein sequence ID" value="OGK16398.1"/>
    <property type="molecule type" value="Genomic_DNA"/>
</dbReference>
<evidence type="ECO:0000256" key="3">
    <source>
        <dbReference type="ARBA" id="ARBA00022755"/>
    </source>
</evidence>
<proteinExistence type="predicted"/>
<accession>A0A1F7GC25</accession>
<evidence type="ECO:0000259" key="9">
    <source>
        <dbReference type="Pfam" id="PF00763"/>
    </source>
</evidence>
<evidence type="ECO:0000313" key="12">
    <source>
        <dbReference type="Proteomes" id="UP000177208"/>
    </source>
</evidence>
<dbReference type="GO" id="GO:0004488">
    <property type="term" value="F:methylenetetrahydrofolate dehydrogenase (NADP+) activity"/>
    <property type="evidence" value="ECO:0007669"/>
    <property type="project" value="InterPro"/>
</dbReference>
<dbReference type="Pfam" id="PF00763">
    <property type="entry name" value="THF_DHG_CYH"/>
    <property type="match status" value="1"/>
</dbReference>
<gene>
    <name evidence="11" type="ORF">A2774_03000</name>
</gene>
<keyword evidence="7" id="KW-0486">Methionine biosynthesis</keyword>
<evidence type="ECO:0000313" key="11">
    <source>
        <dbReference type="EMBL" id="OGK16398.1"/>
    </source>
</evidence>
<dbReference type="SUPFAM" id="SSF51735">
    <property type="entry name" value="NAD(P)-binding Rossmann-fold domains"/>
    <property type="match status" value="1"/>
</dbReference>
<dbReference type="InterPro" id="IPR046346">
    <property type="entry name" value="Aminoacid_DH-like_N_sf"/>
</dbReference>
<evidence type="ECO:0000256" key="2">
    <source>
        <dbReference type="ARBA" id="ARBA00022563"/>
    </source>
</evidence>
<dbReference type="Pfam" id="PF02882">
    <property type="entry name" value="THF_DHG_CYH_C"/>
    <property type="match status" value="1"/>
</dbReference>
<dbReference type="PRINTS" id="PR00085">
    <property type="entry name" value="THFDHDRGNASE"/>
</dbReference>
<feature type="domain" description="Tetrahydrofolate dehydrogenase/cyclohydrolase NAD(P)-binding" evidence="10">
    <location>
        <begin position="164"/>
        <end position="286"/>
    </location>
</feature>
<reference evidence="11 12" key="1">
    <citation type="journal article" date="2016" name="Nat. Commun.">
        <title>Thousands of microbial genomes shed light on interconnected biogeochemical processes in an aquifer system.</title>
        <authorList>
            <person name="Anantharaman K."/>
            <person name="Brown C.T."/>
            <person name="Hug L.A."/>
            <person name="Sharon I."/>
            <person name="Castelle C.J."/>
            <person name="Probst A.J."/>
            <person name="Thomas B.C."/>
            <person name="Singh A."/>
            <person name="Wilkins M.J."/>
            <person name="Karaoz U."/>
            <person name="Brodie E.L."/>
            <person name="Williams K.H."/>
            <person name="Hubbard S.S."/>
            <person name="Banfield J.F."/>
        </authorList>
    </citation>
    <scope>NUCLEOTIDE SEQUENCE [LARGE SCALE GENOMIC DNA]</scope>
</reference>
<comment type="pathway">
    <text evidence="1">One-carbon metabolism; tetrahydrofolate interconversion.</text>
</comment>
<dbReference type="InterPro" id="IPR000672">
    <property type="entry name" value="THF_DH/CycHdrlase"/>
</dbReference>
<organism evidence="11 12">
    <name type="scientific">Candidatus Roizmanbacteria bacterium RIFCSPHIGHO2_01_FULL_39_12c</name>
    <dbReference type="NCBI Taxonomy" id="1802031"/>
    <lineage>
        <taxon>Bacteria</taxon>
        <taxon>Candidatus Roizmaniibacteriota</taxon>
    </lineage>
</organism>
<keyword evidence="4" id="KW-0378">Hydrolase</keyword>
<evidence type="ECO:0000256" key="1">
    <source>
        <dbReference type="ARBA" id="ARBA00004777"/>
    </source>
</evidence>
<keyword evidence="8" id="KW-0511">Multifunctional enzyme</keyword>
<keyword evidence="2" id="KW-0554">One-carbon metabolism</keyword>
<dbReference type="Gene3D" id="3.40.50.10860">
    <property type="entry name" value="Leucine Dehydrogenase, chain A, domain 1"/>
    <property type="match status" value="1"/>
</dbReference>
<keyword evidence="3" id="KW-0658">Purine biosynthesis</keyword>
<protein>
    <recommendedName>
        <fullName evidence="13">Methenyltetrahydrofolate cyclohydrolase</fullName>
    </recommendedName>
</protein>
<name>A0A1F7GC25_9BACT</name>
<sequence>MEIPTKKIASAIEKSLKKSVQKLKKKQPLKLVTFLVGKTSEQLSYVKIKEKVARKLGIKFELIHFKATPSFEKFLLKIKEKSEDLETTAIIIQQPLPASLSTESIYEYIPTTKEIEGHKRKALFLPPIGLAILTILKYIYIKVGISQLTIDLGDEKNVFKKIFRNKRVVLIGRGITGGTPIGKTLTVARINYINVNSITPDPHSYYKEADVIISAVGKKIINPDMLKPNVALINVGLRKENGNLKGDYEEKEIKKIASFYTKTPGGVGPIDVLYLYKNLIDAAKLQM</sequence>
<evidence type="ECO:0008006" key="13">
    <source>
        <dbReference type="Google" id="ProtNLM"/>
    </source>
</evidence>
<comment type="caution">
    <text evidence="11">The sequence shown here is derived from an EMBL/GenBank/DDBJ whole genome shotgun (WGS) entry which is preliminary data.</text>
</comment>
<dbReference type="GO" id="GO:0035999">
    <property type="term" value="P:tetrahydrofolate interconversion"/>
    <property type="evidence" value="ECO:0007669"/>
    <property type="project" value="TreeGrafter"/>
</dbReference>
<dbReference type="GO" id="GO:0006164">
    <property type="term" value="P:purine nucleotide biosynthetic process"/>
    <property type="evidence" value="ECO:0007669"/>
    <property type="project" value="UniProtKB-KW"/>
</dbReference>
<evidence type="ECO:0000256" key="6">
    <source>
        <dbReference type="ARBA" id="ARBA00023002"/>
    </source>
</evidence>
<dbReference type="AlphaFoldDB" id="A0A1F7GC25"/>
<keyword evidence="5" id="KW-0521">NADP</keyword>
<dbReference type="PANTHER" id="PTHR48099:SF5">
    <property type="entry name" value="C-1-TETRAHYDROFOLATE SYNTHASE, CYTOPLASMIC"/>
    <property type="match status" value="1"/>
</dbReference>
<dbReference type="Proteomes" id="UP000177208">
    <property type="component" value="Unassembled WGS sequence"/>
</dbReference>
<evidence type="ECO:0000259" key="10">
    <source>
        <dbReference type="Pfam" id="PF02882"/>
    </source>
</evidence>
<evidence type="ECO:0000256" key="7">
    <source>
        <dbReference type="ARBA" id="ARBA00023167"/>
    </source>
</evidence>